<dbReference type="Proteomes" id="UP001255185">
    <property type="component" value="Unassembled WGS sequence"/>
</dbReference>
<dbReference type="EMBL" id="JAVDVI010000003">
    <property type="protein sequence ID" value="MDR6966918.1"/>
    <property type="molecule type" value="Genomic_DNA"/>
</dbReference>
<proteinExistence type="predicted"/>
<comment type="subcellular location">
    <subcellularLocation>
        <location evidence="1">Membrane</location>
        <topology evidence="1">Multi-pass membrane protein</topology>
    </subcellularLocation>
</comment>
<evidence type="ECO:0000256" key="3">
    <source>
        <dbReference type="ARBA" id="ARBA00022960"/>
    </source>
</evidence>
<comment type="caution">
    <text evidence="7">The sequence shown here is derived from an EMBL/GenBank/DDBJ whole genome shotgun (WGS) entry which is preliminary data.</text>
</comment>
<keyword evidence="2 6" id="KW-0812">Transmembrane</keyword>
<feature type="transmembrane region" description="Helical" evidence="6">
    <location>
        <begin position="52"/>
        <end position="70"/>
    </location>
</feature>
<feature type="transmembrane region" description="Helical" evidence="6">
    <location>
        <begin position="12"/>
        <end position="31"/>
    </location>
</feature>
<feature type="transmembrane region" description="Helical" evidence="6">
    <location>
        <begin position="76"/>
        <end position="94"/>
    </location>
</feature>
<accession>A0ABU1TM16</accession>
<keyword evidence="4 6" id="KW-1133">Transmembrane helix</keyword>
<feature type="transmembrane region" description="Helical" evidence="6">
    <location>
        <begin position="144"/>
        <end position="171"/>
    </location>
</feature>
<name>A0ABU1TM16_9FLAO</name>
<reference evidence="7 8" key="1">
    <citation type="submission" date="2023-07" db="EMBL/GenBank/DDBJ databases">
        <title>Sorghum-associated microbial communities from plants grown in Nebraska, USA.</title>
        <authorList>
            <person name="Schachtman D."/>
        </authorList>
    </citation>
    <scope>NUCLEOTIDE SEQUENCE [LARGE SCALE GENOMIC DNA]</scope>
    <source>
        <strain evidence="7 8">3773</strain>
    </source>
</reference>
<feature type="transmembrane region" description="Helical" evidence="6">
    <location>
        <begin position="183"/>
        <end position="216"/>
    </location>
</feature>
<dbReference type="InterPro" id="IPR001182">
    <property type="entry name" value="FtsW/RodA"/>
</dbReference>
<feature type="transmembrane region" description="Helical" evidence="6">
    <location>
        <begin position="355"/>
        <end position="376"/>
    </location>
</feature>
<dbReference type="PANTHER" id="PTHR30474">
    <property type="entry name" value="CELL CYCLE PROTEIN"/>
    <property type="match status" value="1"/>
</dbReference>
<evidence type="ECO:0000313" key="8">
    <source>
        <dbReference type="Proteomes" id="UP001255185"/>
    </source>
</evidence>
<keyword evidence="5 6" id="KW-0472">Membrane</keyword>
<feature type="transmembrane region" description="Helical" evidence="6">
    <location>
        <begin position="228"/>
        <end position="249"/>
    </location>
</feature>
<evidence type="ECO:0000256" key="5">
    <source>
        <dbReference type="ARBA" id="ARBA00023136"/>
    </source>
</evidence>
<keyword evidence="8" id="KW-1185">Reference proteome</keyword>
<evidence type="ECO:0000256" key="2">
    <source>
        <dbReference type="ARBA" id="ARBA00022692"/>
    </source>
</evidence>
<dbReference type="RefSeq" id="WP_310024808.1">
    <property type="nucleotide sequence ID" value="NZ_JAVDVI010000003.1"/>
</dbReference>
<evidence type="ECO:0000256" key="4">
    <source>
        <dbReference type="ARBA" id="ARBA00022989"/>
    </source>
</evidence>
<evidence type="ECO:0000313" key="7">
    <source>
        <dbReference type="EMBL" id="MDR6966918.1"/>
    </source>
</evidence>
<evidence type="ECO:0000256" key="6">
    <source>
        <dbReference type="SAM" id="Phobius"/>
    </source>
</evidence>
<dbReference type="NCBIfam" id="NF037961">
    <property type="entry name" value="RodA_shape"/>
    <property type="match status" value="1"/>
</dbReference>
<dbReference type="Pfam" id="PF01098">
    <property type="entry name" value="FTSW_RODA_SPOVE"/>
    <property type="match status" value="2"/>
</dbReference>
<protein>
    <submittedName>
        <fullName evidence="7">Rod shape determining protein RodA</fullName>
    </submittedName>
</protein>
<feature type="transmembrane region" description="Helical" evidence="6">
    <location>
        <begin position="388"/>
        <end position="407"/>
    </location>
</feature>
<organism evidence="7 8">
    <name type="scientific">Flavobacterium arsenatis</name>
    <dbReference type="NCBI Taxonomy" id="1484332"/>
    <lineage>
        <taxon>Bacteria</taxon>
        <taxon>Pseudomonadati</taxon>
        <taxon>Bacteroidota</taxon>
        <taxon>Flavobacteriia</taxon>
        <taxon>Flavobacteriales</taxon>
        <taxon>Flavobacteriaceae</taxon>
        <taxon>Flavobacterium</taxon>
    </lineage>
</organism>
<dbReference type="PANTHER" id="PTHR30474:SF1">
    <property type="entry name" value="PEPTIDOGLYCAN GLYCOSYLTRANSFERASE MRDB"/>
    <property type="match status" value="1"/>
</dbReference>
<gene>
    <name evidence="7" type="ORF">J2X31_000918</name>
</gene>
<sequence>MKNQSVRSNIDWVIVSIYIILVVLGWLNIYSSSSPVDASSFFDMNYEYGKQLLFIIVTIPLIIVVLSIDAKFYEKFSSIIYAVALLAVAGLFVFGKEIKGQTNWYSFGAFSLQPAEFAKAATGLALAKYLGDVQINLNDVRKQIIGLGIIFLPILLIIPNDPGSALIFMSLTFVLYREGLPAWYLWMGFIAIILFVMSLLLEPVYIMLIAAVVIALVYLRTRLVNRNIVFSAIIFVVITAFTFSVSYVFDNVFQQHHRDRFNILLGREVDMKGIGYNINQSKIAIGSGGLTGKGFLEGTQTKGGFVPEQHTDYIFTTVGEEWGFIGSTVVIALFLSLVLRIIYLAERQKTKFSRVYGYCVASILFIHFFINTAMVLGLFPTVGVPLPMFSYGGSGLFAFTILIFIFVKMDANKVNEW</sequence>
<evidence type="ECO:0000256" key="1">
    <source>
        <dbReference type="ARBA" id="ARBA00004141"/>
    </source>
</evidence>
<keyword evidence="3" id="KW-0133">Cell shape</keyword>
<feature type="transmembrane region" description="Helical" evidence="6">
    <location>
        <begin position="322"/>
        <end position="343"/>
    </location>
</feature>